<comment type="caution">
    <text evidence="4">The sequence shown here is derived from an EMBL/GenBank/DDBJ whole genome shotgun (WGS) entry which is preliminary data.</text>
</comment>
<evidence type="ECO:0000313" key="4">
    <source>
        <dbReference type="EMBL" id="PLW43892.1"/>
    </source>
</evidence>
<name>A0A2N5V1K4_9BASI</name>
<dbReference type="Proteomes" id="UP000235388">
    <property type="component" value="Unassembled WGS sequence"/>
</dbReference>
<evidence type="ECO:0000313" key="6">
    <source>
        <dbReference type="Proteomes" id="UP000235392"/>
    </source>
</evidence>
<dbReference type="EMBL" id="PGCJ01000142">
    <property type="protein sequence ID" value="PLW43892.1"/>
    <property type="molecule type" value="Genomic_DNA"/>
</dbReference>
<gene>
    <name evidence="4" type="ORF">PCANC_09633</name>
    <name evidence="3" type="ORF">PCASD_10599</name>
    <name evidence="2" type="ORF">PCASD_19318</name>
</gene>
<keyword evidence="5" id="KW-1185">Reference proteome</keyword>
<accession>A0A2N5V1K4</accession>
<organism evidence="4 5">
    <name type="scientific">Puccinia coronata f. sp. avenae</name>
    <dbReference type="NCBI Taxonomy" id="200324"/>
    <lineage>
        <taxon>Eukaryota</taxon>
        <taxon>Fungi</taxon>
        <taxon>Dikarya</taxon>
        <taxon>Basidiomycota</taxon>
        <taxon>Pucciniomycotina</taxon>
        <taxon>Pucciniomycetes</taxon>
        <taxon>Pucciniales</taxon>
        <taxon>Pucciniaceae</taxon>
        <taxon>Puccinia</taxon>
    </lineage>
</organism>
<sequence length="117" mass="13683">MLRSATLRNTAKLLKTSPAKSYEEVQKSLLTCLNDHDLLPYVIGGNTIQIKNHLFKIRDEVCFLRDKRAASRQHTSKKHHKEHHKEHHKDHHKEHHKEHHKRHRKSKSTTGTGDVLG</sequence>
<dbReference type="EMBL" id="PGCI01000849">
    <property type="protein sequence ID" value="PLW13548.1"/>
    <property type="molecule type" value="Genomic_DNA"/>
</dbReference>
<feature type="compositionally biased region" description="Polar residues" evidence="1">
    <location>
        <begin position="108"/>
        <end position="117"/>
    </location>
</feature>
<dbReference type="OrthoDB" id="2505838at2759"/>
<feature type="region of interest" description="Disordered" evidence="1">
    <location>
        <begin position="68"/>
        <end position="117"/>
    </location>
</feature>
<dbReference type="AlphaFoldDB" id="A0A2N5V1K4"/>
<proteinExistence type="predicted"/>
<evidence type="ECO:0000256" key="1">
    <source>
        <dbReference type="SAM" id="MobiDB-lite"/>
    </source>
</evidence>
<evidence type="ECO:0000313" key="3">
    <source>
        <dbReference type="EMBL" id="PLW34349.1"/>
    </source>
</evidence>
<protein>
    <submittedName>
        <fullName evidence="4">Uncharacterized protein</fullName>
    </submittedName>
</protein>
<dbReference type="Proteomes" id="UP000235392">
    <property type="component" value="Unassembled WGS sequence"/>
</dbReference>
<feature type="compositionally biased region" description="Basic residues" evidence="1">
    <location>
        <begin position="70"/>
        <end position="107"/>
    </location>
</feature>
<reference evidence="5 6" key="1">
    <citation type="submission" date="2017-11" db="EMBL/GenBank/DDBJ databases">
        <title>De novo assembly and phasing of dikaryotic genomes from two isolates of Puccinia coronata f. sp. avenae, the causal agent of oat crown rust.</title>
        <authorList>
            <person name="Miller M.E."/>
            <person name="Zhang Y."/>
            <person name="Omidvar V."/>
            <person name="Sperschneider J."/>
            <person name="Schwessinger B."/>
            <person name="Raley C."/>
            <person name="Palmer J.M."/>
            <person name="Garnica D."/>
            <person name="Upadhyaya N."/>
            <person name="Rathjen J."/>
            <person name="Taylor J.M."/>
            <person name="Park R.F."/>
            <person name="Dodds P.N."/>
            <person name="Hirsch C.D."/>
            <person name="Kianian S.F."/>
            <person name="Figueroa M."/>
        </authorList>
    </citation>
    <scope>NUCLEOTIDE SEQUENCE [LARGE SCALE GENOMIC DNA]</scope>
    <source>
        <strain evidence="4">12NC29</strain>
        <strain evidence="2">12SD80</strain>
    </source>
</reference>
<evidence type="ECO:0000313" key="5">
    <source>
        <dbReference type="Proteomes" id="UP000235388"/>
    </source>
</evidence>
<dbReference type="EMBL" id="PGCI01000199">
    <property type="protein sequence ID" value="PLW34349.1"/>
    <property type="molecule type" value="Genomic_DNA"/>
</dbReference>
<evidence type="ECO:0000313" key="2">
    <source>
        <dbReference type="EMBL" id="PLW13548.1"/>
    </source>
</evidence>